<dbReference type="InterPro" id="IPR006504">
    <property type="entry name" value="Tscrpt_reg_Spx/MgsR"/>
</dbReference>
<comment type="caution">
    <text evidence="3">The sequence shown here is derived from an EMBL/GenBank/DDBJ whole genome shotgun (WGS) entry which is preliminary data.</text>
</comment>
<dbReference type="PANTHER" id="PTHR30041">
    <property type="entry name" value="ARSENATE REDUCTASE"/>
    <property type="match status" value="1"/>
</dbReference>
<evidence type="ECO:0000256" key="2">
    <source>
        <dbReference type="PROSITE-ProRule" id="PRU01282"/>
    </source>
</evidence>
<name>A0A084IK27_SALHC</name>
<evidence type="ECO:0000256" key="1">
    <source>
        <dbReference type="ARBA" id="ARBA00007198"/>
    </source>
</evidence>
<dbReference type="OrthoDB" id="9803749at2"/>
<proteinExistence type="inferred from homology"/>
<dbReference type="EMBL" id="APNK01000018">
    <property type="protein sequence ID" value="KEZ77061.1"/>
    <property type="molecule type" value="Genomic_DNA"/>
</dbReference>
<dbReference type="STRING" id="1304275.C41B8_12115"/>
<organism evidence="3 4">
    <name type="scientific">Salinisphaera hydrothermalis (strain C41B8)</name>
    <dbReference type="NCBI Taxonomy" id="1304275"/>
    <lineage>
        <taxon>Bacteria</taxon>
        <taxon>Pseudomonadati</taxon>
        <taxon>Pseudomonadota</taxon>
        <taxon>Gammaproteobacteria</taxon>
        <taxon>Salinisphaerales</taxon>
        <taxon>Salinisphaeraceae</taxon>
        <taxon>Salinisphaera</taxon>
    </lineage>
</organism>
<dbReference type="InterPro" id="IPR006660">
    <property type="entry name" value="Arsenate_reductase-like"/>
</dbReference>
<dbReference type="PANTHER" id="PTHR30041:SF8">
    <property type="entry name" value="PROTEIN YFFB"/>
    <property type="match status" value="1"/>
</dbReference>
<evidence type="ECO:0000313" key="4">
    <source>
        <dbReference type="Proteomes" id="UP000028302"/>
    </source>
</evidence>
<reference evidence="3 4" key="1">
    <citation type="submission" date="2013-03" db="EMBL/GenBank/DDBJ databases">
        <title>Salinisphaera hydrothermalis C41B8 Genome Sequencing.</title>
        <authorList>
            <person name="Li C."/>
            <person name="Lai Q."/>
            <person name="Shao Z."/>
        </authorList>
    </citation>
    <scope>NUCLEOTIDE SEQUENCE [LARGE SCALE GENOMIC DNA]</scope>
    <source>
        <strain evidence="3 4">C41B8</strain>
    </source>
</reference>
<dbReference type="RefSeq" id="WP_037338513.1">
    <property type="nucleotide sequence ID" value="NZ_APNK01000018.1"/>
</dbReference>
<dbReference type="SUPFAM" id="SSF52833">
    <property type="entry name" value="Thioredoxin-like"/>
    <property type="match status" value="1"/>
</dbReference>
<accession>A0A084IK27</accession>
<dbReference type="eggNOG" id="COG1393">
    <property type="taxonomic scope" value="Bacteria"/>
</dbReference>
<dbReference type="NCBIfam" id="TIGR01617">
    <property type="entry name" value="arsC_related"/>
    <property type="match status" value="1"/>
</dbReference>
<dbReference type="Gene3D" id="3.40.30.10">
    <property type="entry name" value="Glutaredoxin"/>
    <property type="match status" value="1"/>
</dbReference>
<comment type="similarity">
    <text evidence="1 2">Belongs to the ArsC family.</text>
</comment>
<gene>
    <name evidence="3" type="ORF">C41B8_12115</name>
</gene>
<protein>
    <submittedName>
        <fullName evidence="3">Protein yffB</fullName>
    </submittedName>
</protein>
<evidence type="ECO:0000313" key="3">
    <source>
        <dbReference type="EMBL" id="KEZ77061.1"/>
    </source>
</evidence>
<dbReference type="AlphaFoldDB" id="A0A084IK27"/>
<dbReference type="Pfam" id="PF03960">
    <property type="entry name" value="ArsC"/>
    <property type="match status" value="1"/>
</dbReference>
<dbReference type="PROSITE" id="PS51353">
    <property type="entry name" value="ARSC"/>
    <property type="match status" value="1"/>
</dbReference>
<sequence>MTTLYGIKTCDTCRRARKWLDAAGVDYRWVDVREDGVTRERLEAWRNALGDAALLNKRSKTWRDFDAEARAAAEADPIPVLLEHPTLVKRPILETDGETLAGFSETRYADALGIGGR</sequence>
<keyword evidence="4" id="KW-1185">Reference proteome</keyword>
<dbReference type="Proteomes" id="UP000028302">
    <property type="component" value="Unassembled WGS sequence"/>
</dbReference>
<dbReference type="InterPro" id="IPR036249">
    <property type="entry name" value="Thioredoxin-like_sf"/>
</dbReference>